<dbReference type="Gene3D" id="3.40.50.150">
    <property type="entry name" value="Vaccinia Virus protein VP39"/>
    <property type="match status" value="1"/>
</dbReference>
<evidence type="ECO:0000256" key="2">
    <source>
        <dbReference type="ARBA" id="ARBA00005369"/>
    </source>
</evidence>
<protein>
    <recommendedName>
        <fullName evidence="4">Protein-L-isoaspartate O-methyltransferase</fullName>
        <ecNumber evidence="3">2.1.1.77</ecNumber>
    </recommendedName>
    <alternativeName>
        <fullName evidence="11">L-isoaspartyl protein carboxyl methyltransferase</fullName>
    </alternativeName>
    <alternativeName>
        <fullName evidence="9">Protein L-isoaspartyl methyltransferase</fullName>
    </alternativeName>
    <alternativeName>
        <fullName evidence="10">Protein-beta-aspartate methyltransferase</fullName>
    </alternativeName>
</protein>
<dbReference type="Proteomes" id="UP000608522">
    <property type="component" value="Unassembled WGS sequence"/>
</dbReference>
<reference evidence="13" key="1">
    <citation type="submission" date="2023-07" db="EMBL/GenBank/DDBJ databases">
        <title>Whole genome shotgun sequence of Streptomyces spororaveus NBRC 15456.</title>
        <authorList>
            <person name="Komaki H."/>
            <person name="Tamura T."/>
        </authorList>
    </citation>
    <scope>NUCLEOTIDE SEQUENCE [LARGE SCALE GENOMIC DNA]</scope>
    <source>
        <strain evidence="13">NBRC 15456</strain>
    </source>
</reference>
<dbReference type="EC" id="2.1.1.77" evidence="3"/>
<keyword evidence="7" id="KW-0808">Transferase</keyword>
<evidence type="ECO:0000256" key="8">
    <source>
        <dbReference type="ARBA" id="ARBA00022691"/>
    </source>
</evidence>
<organism evidence="12 13">
    <name type="scientific">Streptomyces spororaveus</name>
    <dbReference type="NCBI Taxonomy" id="284039"/>
    <lineage>
        <taxon>Bacteria</taxon>
        <taxon>Bacillati</taxon>
        <taxon>Actinomycetota</taxon>
        <taxon>Actinomycetes</taxon>
        <taxon>Kitasatosporales</taxon>
        <taxon>Streptomycetaceae</taxon>
        <taxon>Streptomyces</taxon>
    </lineage>
</organism>
<evidence type="ECO:0000256" key="10">
    <source>
        <dbReference type="ARBA" id="ARBA00031323"/>
    </source>
</evidence>
<evidence type="ECO:0000313" key="12">
    <source>
        <dbReference type="EMBL" id="GHI82592.1"/>
    </source>
</evidence>
<keyword evidence="8" id="KW-0949">S-adenosyl-L-methionine</keyword>
<dbReference type="EMBL" id="BNED01000008">
    <property type="protein sequence ID" value="GHI82592.1"/>
    <property type="molecule type" value="Genomic_DNA"/>
</dbReference>
<dbReference type="InterPro" id="IPR029063">
    <property type="entry name" value="SAM-dependent_MTases_sf"/>
</dbReference>
<comment type="similarity">
    <text evidence="2">Belongs to the methyltransferase superfamily. L-isoaspartyl/D-aspartyl protein methyltransferase family.</text>
</comment>
<gene>
    <name evidence="12" type="primary">pcm_2</name>
    <name evidence="12" type="ORF">Sspor_81530</name>
</gene>
<evidence type="ECO:0000256" key="11">
    <source>
        <dbReference type="ARBA" id="ARBA00031350"/>
    </source>
</evidence>
<dbReference type="PANTHER" id="PTHR11579">
    <property type="entry name" value="PROTEIN-L-ISOASPARTATE O-METHYLTRANSFERASE"/>
    <property type="match status" value="1"/>
</dbReference>
<evidence type="ECO:0000256" key="5">
    <source>
        <dbReference type="ARBA" id="ARBA00022490"/>
    </source>
</evidence>
<keyword evidence="6" id="KW-0489">Methyltransferase</keyword>
<evidence type="ECO:0000256" key="9">
    <source>
        <dbReference type="ARBA" id="ARBA00030757"/>
    </source>
</evidence>
<evidence type="ECO:0000256" key="6">
    <source>
        <dbReference type="ARBA" id="ARBA00022603"/>
    </source>
</evidence>
<accession>A0ABQ3TRB7</accession>
<dbReference type="RefSeq" id="WP_237404466.1">
    <property type="nucleotide sequence ID" value="NZ_BAAATO010000067.1"/>
</dbReference>
<dbReference type="PANTHER" id="PTHR11579:SF0">
    <property type="entry name" value="PROTEIN-L-ISOASPARTATE(D-ASPARTATE) O-METHYLTRANSFERASE"/>
    <property type="match status" value="1"/>
</dbReference>
<evidence type="ECO:0000256" key="3">
    <source>
        <dbReference type="ARBA" id="ARBA00011890"/>
    </source>
</evidence>
<dbReference type="Pfam" id="PF01135">
    <property type="entry name" value="PCMT"/>
    <property type="match status" value="1"/>
</dbReference>
<evidence type="ECO:0000256" key="1">
    <source>
        <dbReference type="ARBA" id="ARBA00004496"/>
    </source>
</evidence>
<keyword evidence="5" id="KW-0963">Cytoplasm</keyword>
<evidence type="ECO:0000256" key="7">
    <source>
        <dbReference type="ARBA" id="ARBA00022679"/>
    </source>
</evidence>
<keyword evidence="13" id="KW-1185">Reference proteome</keyword>
<evidence type="ECO:0000256" key="4">
    <source>
        <dbReference type="ARBA" id="ARBA00013346"/>
    </source>
</evidence>
<name>A0ABQ3TRB7_9ACTN</name>
<dbReference type="InterPro" id="IPR000682">
    <property type="entry name" value="PCMT"/>
</dbReference>
<comment type="caution">
    <text evidence="12">The sequence shown here is derived from an EMBL/GenBank/DDBJ whole genome shotgun (WGS) entry which is preliminary data.</text>
</comment>
<dbReference type="CDD" id="cd02440">
    <property type="entry name" value="AdoMet_MTases"/>
    <property type="match status" value="1"/>
</dbReference>
<sequence length="392" mass="42443">MEWTPAGWDTHAARMADATVRSESRWHRPLATVPRHLFVPRWWAPAEQDGTWVYELRDGADDPDAWMSSAYDKSLSVITRVGPHHADHAAPAAVVPEAWPTSSATLPALVVKMYQHAFLTDTSRLMVTCGSGYSTALACRRLGEARVTSVDVDPYLIQAAWDRLTTAGHRPQLEVCDVTGELPGVYDRIVSTVSVPAVPASWLTALAPGGRMVTALSGTGLLIVADKTADGGATGKVAPEPAAFMTTRHGDDYPPTPDNADLWATARKADGESVTTGRFPVMRVRRTWDVRSTLELTVPGIEHCMETAADGTRTAYMLHPDGSWARATAPGARQAPTVHQGGPRRLWDELDRIRTWLVIDGDLPISGAAVRVDPDGACHFSRSGWSATISAR</sequence>
<proteinExistence type="inferred from homology"/>
<dbReference type="SUPFAM" id="SSF53335">
    <property type="entry name" value="S-adenosyl-L-methionine-dependent methyltransferases"/>
    <property type="match status" value="1"/>
</dbReference>
<comment type="subcellular location">
    <subcellularLocation>
        <location evidence="1">Cytoplasm</location>
    </subcellularLocation>
</comment>
<evidence type="ECO:0000313" key="13">
    <source>
        <dbReference type="Proteomes" id="UP000608522"/>
    </source>
</evidence>